<dbReference type="PRINTS" id="PR00413">
    <property type="entry name" value="HADHALOGNASE"/>
</dbReference>
<dbReference type="PROSITE" id="PS50975">
    <property type="entry name" value="ATP_GRASP"/>
    <property type="match status" value="1"/>
</dbReference>
<dbReference type="GO" id="GO:0046872">
    <property type="term" value="F:metal ion binding"/>
    <property type="evidence" value="ECO:0007669"/>
    <property type="project" value="UniProtKB-KW"/>
</dbReference>
<dbReference type="Gene3D" id="3.30.1490.20">
    <property type="entry name" value="ATP-grasp fold, A domain"/>
    <property type="match status" value="1"/>
</dbReference>
<dbReference type="SUPFAM" id="SSF56059">
    <property type="entry name" value="Glutathione synthetase ATP-binding domain-like"/>
    <property type="match status" value="1"/>
</dbReference>
<keyword evidence="2" id="KW-0479">Metal-binding</keyword>
<keyword evidence="5" id="KW-0067">ATP-binding</keyword>
<protein>
    <submittedName>
        <fullName evidence="7">Haloacid dehalogenase superfamily, subfamily IA, variant 1 with third motif having Dx(3-4)D or Dx(3-4)E</fullName>
    </submittedName>
</protein>
<evidence type="ECO:0000256" key="5">
    <source>
        <dbReference type="PROSITE-ProRule" id="PRU00409"/>
    </source>
</evidence>
<reference evidence="7 8" key="1">
    <citation type="submission" date="2016-10" db="EMBL/GenBank/DDBJ databases">
        <authorList>
            <person name="de Groot N.N."/>
        </authorList>
    </citation>
    <scope>NUCLEOTIDE SEQUENCE [LARGE SCALE GENOMIC DNA]</scope>
    <source>
        <strain evidence="7 8">F</strain>
    </source>
</reference>
<evidence type="ECO:0000256" key="4">
    <source>
        <dbReference type="ARBA" id="ARBA00022842"/>
    </source>
</evidence>
<gene>
    <name evidence="7" type="ORF">SAMN02910262_02279</name>
</gene>
<dbReference type="Gene3D" id="3.40.50.1000">
    <property type="entry name" value="HAD superfamily/HAD-like"/>
    <property type="match status" value="1"/>
</dbReference>
<dbReference type="NCBIfam" id="TIGR01549">
    <property type="entry name" value="HAD-SF-IA-v1"/>
    <property type="match status" value="1"/>
</dbReference>
<dbReference type="InterPro" id="IPR051400">
    <property type="entry name" value="HAD-like_hydrolase"/>
</dbReference>
<dbReference type="InterPro" id="IPR048764">
    <property type="entry name" value="PylC_N"/>
</dbReference>
<dbReference type="GO" id="GO:0044281">
    <property type="term" value="P:small molecule metabolic process"/>
    <property type="evidence" value="ECO:0007669"/>
    <property type="project" value="UniProtKB-ARBA"/>
</dbReference>
<dbReference type="Pfam" id="PF21360">
    <property type="entry name" value="PylC-like_N"/>
    <property type="match status" value="1"/>
</dbReference>
<dbReference type="InterPro" id="IPR006439">
    <property type="entry name" value="HAD-SF_hydro_IA"/>
</dbReference>
<comment type="cofactor">
    <cofactor evidence="1">
        <name>Mg(2+)</name>
        <dbReference type="ChEBI" id="CHEBI:18420"/>
    </cofactor>
</comment>
<dbReference type="InterPro" id="IPR013815">
    <property type="entry name" value="ATP_grasp_subdomain_1"/>
</dbReference>
<keyword evidence="5" id="KW-0547">Nucleotide-binding</keyword>
<dbReference type="GO" id="GO:0016791">
    <property type="term" value="F:phosphatase activity"/>
    <property type="evidence" value="ECO:0007669"/>
    <property type="project" value="TreeGrafter"/>
</dbReference>
<dbReference type="SFLD" id="SFLDS00003">
    <property type="entry name" value="Haloacid_Dehalogenase"/>
    <property type="match status" value="1"/>
</dbReference>
<evidence type="ECO:0000313" key="7">
    <source>
        <dbReference type="EMBL" id="SFR86585.1"/>
    </source>
</evidence>
<dbReference type="Gene3D" id="3.40.50.20">
    <property type="match status" value="1"/>
</dbReference>
<dbReference type="PANTHER" id="PTHR46470">
    <property type="entry name" value="N-ACYLNEURAMINATE-9-PHOSPHATASE"/>
    <property type="match status" value="1"/>
</dbReference>
<evidence type="ECO:0000256" key="2">
    <source>
        <dbReference type="ARBA" id="ARBA00022723"/>
    </source>
</evidence>
<dbReference type="GO" id="GO:0005524">
    <property type="term" value="F:ATP binding"/>
    <property type="evidence" value="ECO:0007669"/>
    <property type="project" value="UniProtKB-UniRule"/>
</dbReference>
<keyword evidence="3" id="KW-0378">Hydrolase</keyword>
<evidence type="ECO:0000256" key="1">
    <source>
        <dbReference type="ARBA" id="ARBA00001946"/>
    </source>
</evidence>
<dbReference type="EMBL" id="FOZC01000015">
    <property type="protein sequence ID" value="SFR86585.1"/>
    <property type="molecule type" value="Genomic_DNA"/>
</dbReference>
<dbReference type="SUPFAM" id="SSF56784">
    <property type="entry name" value="HAD-like"/>
    <property type="match status" value="1"/>
</dbReference>
<dbReference type="AlphaFoldDB" id="A0A1I6K5P8"/>
<dbReference type="Gene3D" id="3.30.470.20">
    <property type="entry name" value="ATP-grasp fold, B domain"/>
    <property type="match status" value="1"/>
</dbReference>
<dbReference type="InterPro" id="IPR023214">
    <property type="entry name" value="HAD_sf"/>
</dbReference>
<dbReference type="SFLD" id="SFLDG01129">
    <property type="entry name" value="C1.5:_HAD__Beta-PGM__Phosphata"/>
    <property type="match status" value="1"/>
</dbReference>
<dbReference type="Pfam" id="PF15632">
    <property type="entry name" value="ATPgrasp_Ter"/>
    <property type="match status" value="1"/>
</dbReference>
<dbReference type="InterPro" id="IPR036412">
    <property type="entry name" value="HAD-like_sf"/>
</dbReference>
<name>A0A1I6K5P8_9FIRM</name>
<dbReference type="PANTHER" id="PTHR46470:SF2">
    <property type="entry name" value="GLYCERALDEHYDE 3-PHOSPHATE PHOSPHATASE"/>
    <property type="match status" value="1"/>
</dbReference>
<evidence type="ECO:0000259" key="6">
    <source>
        <dbReference type="PROSITE" id="PS50975"/>
    </source>
</evidence>
<dbReference type="Proteomes" id="UP000214760">
    <property type="component" value="Unassembled WGS sequence"/>
</dbReference>
<dbReference type="Pfam" id="PF13419">
    <property type="entry name" value="HAD_2"/>
    <property type="match status" value="1"/>
</dbReference>
<accession>A0A1I6K5P8</accession>
<feature type="domain" description="ATP-grasp" evidence="6">
    <location>
        <begin position="95"/>
        <end position="288"/>
    </location>
</feature>
<dbReference type="Gene3D" id="1.10.150.520">
    <property type="match status" value="1"/>
</dbReference>
<sequence>MHILFTGVGRRIELLQAFRNAALVLNKELKIYGADLAGTAPALAYCDFSRRVVAMRDFSYIQNLLDICATDHIDLLIPTIDTDLLVLSENKEKFEAIGTKVLISNPDKIRICRDKNNTSQFFVDCGLHAPMPVNNWKEYKSGYPAFIKPKDGSSSINAFKVENREELEVYARQVEDYIVQPFVSGHEYTIDIFCDWLGEPISIVPRERLQVRAGEVLKTRICMDRQMIEESKALCKAFKPCGPMTVQLIRDADGIDWFIEINPRFGGGAPLSMKAGARSAEAILKLMDGEEVKEQEIADGAIYSRFDQSVCITEGKGRIKGVIFDLDDTLYSEKEYVKSGYKAVSDYLGGDYEVKLWSFFEAGKPAIDELLKELGRETVKEEILQIYRAHKPKIHLYPGVVEMIENLKAKGIKVGIITDGRPEGQRNKLDALGVEVDDVIITDELGGVQFRKPCDIAFRIMATRWRLNPADIVYVGDNLTKDFQAPQQLGMKQIWYRNRNGLHSTDLKSNENIMCVEAFEDIDWSSV</sequence>
<dbReference type="InterPro" id="IPR041492">
    <property type="entry name" value="HAD_2"/>
</dbReference>
<organism evidence="7 8">
    <name type="scientific">[Clostridium] aminophilum</name>
    <dbReference type="NCBI Taxonomy" id="1526"/>
    <lineage>
        <taxon>Bacteria</taxon>
        <taxon>Bacillati</taxon>
        <taxon>Bacillota</taxon>
        <taxon>Clostridia</taxon>
        <taxon>Lachnospirales</taxon>
        <taxon>Lachnospiraceae</taxon>
    </lineage>
</organism>
<evidence type="ECO:0000256" key="3">
    <source>
        <dbReference type="ARBA" id="ARBA00022801"/>
    </source>
</evidence>
<evidence type="ECO:0000313" key="8">
    <source>
        <dbReference type="Proteomes" id="UP000214760"/>
    </source>
</evidence>
<proteinExistence type="predicted"/>
<keyword evidence="4" id="KW-0460">Magnesium</keyword>
<dbReference type="InterPro" id="IPR011761">
    <property type="entry name" value="ATP-grasp"/>
</dbReference>